<name>B1X3T2_PAUCH</name>
<keyword evidence="1" id="KW-0472">Membrane</keyword>
<keyword evidence="2" id="KW-0934">Plastid</keyword>
<reference evidence="2" key="2">
    <citation type="journal article" date="2008" name="Curr. Biol.">
        <title>Chromatophore genome sequence of Paulinella sheds light on acquisition of photosynthesis by eukaryotes.</title>
        <authorList>
            <person name="Nowack E.C.M."/>
            <person name="Melkonian M."/>
            <person name="Gloeckner G."/>
        </authorList>
    </citation>
    <scope>NUCLEOTIDE SEQUENCE [LARGE SCALE GENOMIC DNA]</scope>
</reference>
<dbReference type="Pfam" id="PF14221">
    <property type="entry name" value="DUF4330"/>
    <property type="match status" value="1"/>
</dbReference>
<accession>B1X3T2</accession>
<evidence type="ECO:0000313" key="2">
    <source>
        <dbReference type="EMBL" id="ACB42601.1"/>
    </source>
</evidence>
<dbReference type="GeneID" id="6482049"/>
<dbReference type="AlphaFoldDB" id="B1X3T2"/>
<feature type="transmembrane region" description="Helical" evidence="1">
    <location>
        <begin position="7"/>
        <end position="29"/>
    </location>
</feature>
<dbReference type="EMBL" id="CP000815">
    <property type="protein sequence ID" value="ACB42601.1"/>
    <property type="molecule type" value="Genomic_DNA"/>
</dbReference>
<keyword evidence="1" id="KW-0812">Transmembrane</keyword>
<dbReference type="RefSeq" id="YP_002048811.1">
    <property type="nucleotide sequence ID" value="NC_011087.1"/>
</dbReference>
<evidence type="ECO:0008006" key="3">
    <source>
        <dbReference type="Google" id="ProtNLM"/>
    </source>
</evidence>
<dbReference type="InterPro" id="IPR025480">
    <property type="entry name" value="DUF4330"/>
</dbReference>
<organism evidence="2">
    <name type="scientific">Paulinella chromatophora</name>
    <dbReference type="NCBI Taxonomy" id="39717"/>
    <lineage>
        <taxon>Eukaryota</taxon>
        <taxon>Sar</taxon>
        <taxon>Rhizaria</taxon>
        <taxon>Cercozoa</taxon>
        <taxon>Imbricatea</taxon>
        <taxon>Silicofilosea</taxon>
        <taxon>Euglyphida</taxon>
        <taxon>Paulinellidae</taxon>
        <taxon>Paulinella</taxon>
    </lineage>
</organism>
<reference evidence="2" key="1">
    <citation type="submission" date="2007-08" db="EMBL/GenBank/DDBJ databases">
        <authorList>
            <person name="Gloeckner G."/>
            <person name="Nowack E."/>
            <person name="Melkonian M."/>
        </authorList>
    </citation>
    <scope>NUCLEOTIDE SEQUENCE</scope>
</reference>
<proteinExistence type="predicted"/>
<evidence type="ECO:0000256" key="1">
    <source>
        <dbReference type="SAM" id="Phobius"/>
    </source>
</evidence>
<keyword evidence="1" id="KW-1133">Transmembrane helix</keyword>
<geneLocation type="organellar chromatophore" evidence="2"/>
<sequence>MNIRNRYWSFLDLIAVVAFFGAAVCLTWTPKLDSVVAGVTKITQPVQVSIDAHGVPVVDATNLMTQIKLDGRVSIIIRNQPHGRVPVVNIIDLSRCLISVQSNDHIITALDPNQKRSNNLDVRFILKGKGKRTNGGMVLGNQNLKIGTPVELEGENFRINGMVSHLIAQDN</sequence>
<gene>
    <name evidence="2" type="ordered locus">PCC_0150</name>
</gene>
<protein>
    <recommendedName>
        <fullName evidence="3">DUF4330 domain-containing protein</fullName>
    </recommendedName>
</protein>